<proteinExistence type="predicted"/>
<evidence type="ECO:0000313" key="2">
    <source>
        <dbReference type="Proteomes" id="UP000327424"/>
    </source>
</evidence>
<reference evidence="1 2" key="1">
    <citation type="submission" date="2019-09" db="EMBL/GenBank/DDBJ databases">
        <title>Hybrid Assembly of the complete Genome of the Deep-Sea Bacterium Moritella marina from long Nanopore and Illumina reads.</title>
        <authorList>
            <person name="Magin S."/>
            <person name="Georgoulis A."/>
            <person name="Papadimitriou K."/>
            <person name="Iliakis G."/>
            <person name="Vorgias C.E."/>
        </authorList>
    </citation>
    <scope>NUCLEOTIDE SEQUENCE [LARGE SCALE GENOMIC DNA]</scope>
    <source>
        <strain evidence="1 2">MP-1</strain>
    </source>
</reference>
<dbReference type="EMBL" id="CP044399">
    <property type="protein sequence ID" value="QFI38832.1"/>
    <property type="molecule type" value="Genomic_DNA"/>
</dbReference>
<dbReference type="OrthoDB" id="5477453at2"/>
<name>A0A5J6WR16_MORMI</name>
<dbReference type="Gene3D" id="3.40.50.1820">
    <property type="entry name" value="alpha/beta hydrolase"/>
    <property type="match status" value="1"/>
</dbReference>
<evidence type="ECO:0000313" key="1">
    <source>
        <dbReference type="EMBL" id="QFI38832.1"/>
    </source>
</evidence>
<dbReference type="InterPro" id="IPR029058">
    <property type="entry name" value="AB_hydrolase_fold"/>
</dbReference>
<sequence length="725" mass="78540">MKLIKLRRYTGIFIGCMAISACQSDDESSQAPLDMYVPFSVTALPMPNDGYGYDDDFTISLPGEGDITGVDRENFYRSSDTVYAALDGWGLCTEPMQIPIASLNSNERYPLNPNTLADNVVLIKEDGTPVETNISSTSENIQIECTATLTEDSTYFLLVNDHVETSDGTQLQADPAFTELQNPDIVPATLTEQEQLVQAQIQAAKAAAGTSISGEIVYAAQFTTQSTYAILDSIIENNQSATLGDLTPVDTEGRNYDTYTATLTLPYYLPFQGGTPEPLNNKEACLIDEFDPIGACPDLYRWMRPKDNKSEHLTKKNSLPASTELTINVDIYAPKDWGYRKLPVVQFIHGVTANKGTASLMAKDYTDQDNLVVAIDMPYHGERILLDDEGNEIGAEINKADFINISSPLTLRGNLNQAVSDNLSLRNALINAPWANETNTHLIGHSLGGIVAVMVSEMSQTPSAALRTNDLSYKTVNFVVPGQGLVNLVLTSDLLGPETEESVKKSPDIQRGIAETVIPDLCDSTNSNEECIVALRTFSEGSIDNANMIAELEDEIYSLILPSFKHGVQTSVDSADPANFTSRQVANKQPTLLIEAVGTCGETCEVGEYMPDYVVPNSSPDNILTGTDPLITALQLDDIRDSTQGGSGEQGTIRGVIRATVGGHGTYLFAYEGPMDETGAPGTSDLGKVRTATETQQISVSSMIFSDGDEIEIDDHTNIESEITQ</sequence>
<accession>A0A5J6WR16</accession>
<keyword evidence="2" id="KW-1185">Reference proteome</keyword>
<dbReference type="PROSITE" id="PS51257">
    <property type="entry name" value="PROKAR_LIPOPROTEIN"/>
    <property type="match status" value="1"/>
</dbReference>
<dbReference type="AlphaFoldDB" id="A0A5J6WR16"/>
<dbReference type="SUPFAM" id="SSF53474">
    <property type="entry name" value="alpha/beta-Hydrolases"/>
    <property type="match status" value="1"/>
</dbReference>
<organism evidence="1 2">
    <name type="scientific">Moritella marina ATCC 15381</name>
    <dbReference type="NCBI Taxonomy" id="1202962"/>
    <lineage>
        <taxon>Bacteria</taxon>
        <taxon>Pseudomonadati</taxon>
        <taxon>Pseudomonadota</taxon>
        <taxon>Gammaproteobacteria</taxon>
        <taxon>Alteromonadales</taxon>
        <taxon>Moritellaceae</taxon>
        <taxon>Moritella</taxon>
    </lineage>
</organism>
<gene>
    <name evidence="1" type="ORF">FR932_13710</name>
</gene>
<protein>
    <recommendedName>
        <fullName evidence="3">Lipase</fullName>
    </recommendedName>
</protein>
<dbReference type="Proteomes" id="UP000327424">
    <property type="component" value="Chromosome"/>
</dbReference>
<evidence type="ECO:0008006" key="3">
    <source>
        <dbReference type="Google" id="ProtNLM"/>
    </source>
</evidence>
<dbReference type="KEGG" id="mmaa:FR932_13710"/>
<dbReference type="RefSeq" id="WP_019441425.1">
    <property type="nucleotide sequence ID" value="NZ_ALOE01000018.1"/>
</dbReference>